<dbReference type="AlphaFoldDB" id="A0A2U2J271"/>
<reference evidence="1 2" key="1">
    <citation type="submission" date="2018-05" db="EMBL/GenBank/DDBJ databases">
        <title>Genome of Sphingosinicella humi QZX222.</title>
        <authorList>
            <person name="Qiao Z."/>
            <person name="Wang G."/>
        </authorList>
    </citation>
    <scope>NUCLEOTIDE SEQUENCE [LARGE SCALE GENOMIC DNA]</scope>
    <source>
        <strain evidence="1 2">QZX222</strain>
    </source>
</reference>
<dbReference type="OrthoDB" id="9786336at2"/>
<dbReference type="InterPro" id="IPR016545">
    <property type="entry name" value="UCP009120_prtse"/>
</dbReference>
<dbReference type="RefSeq" id="WP_109270582.1">
    <property type="nucleotide sequence ID" value="NZ_QFFF01000001.1"/>
</dbReference>
<dbReference type="SUPFAM" id="SSF56235">
    <property type="entry name" value="N-terminal nucleophile aminohydrolases (Ntn hydrolases)"/>
    <property type="match status" value="1"/>
</dbReference>
<accession>A0A2U2J271</accession>
<protein>
    <submittedName>
        <fullName evidence="1">Peptidase</fullName>
    </submittedName>
</protein>
<gene>
    <name evidence="1" type="ORF">DF286_05860</name>
</gene>
<dbReference type="Gene3D" id="3.60.20.10">
    <property type="entry name" value="Glutamine Phosphoribosylpyrophosphate, subunit 1, domain 1"/>
    <property type="match status" value="1"/>
</dbReference>
<name>A0A2U2J271_9SPHN</name>
<dbReference type="PIRSF" id="PIRSF009120">
    <property type="entry name" value="UCP009120_prtse"/>
    <property type="match status" value="1"/>
</dbReference>
<sequence length="261" mass="28593">MTYCLGMLLDAGLVLIADTRTNAGVDNFSCYKKLHCLAEGPDRQVFAASSGSLSVSQSVIALLEEGLPPEDKEEAPRRLAAVTSMFRAAQLVGEAVQIINRKVGAALEAIHINSSVSFLLGGRIGEESPRLFLIYAAGNFIECQPDSPFLQIGETKYGRPILDRSVDMEMPLPDAVKIAFLSFDSAMRSNLGVARPLDMVVMARDRSLPLLTRRIEPDDEYFNDMSLRWARMLHQATLTIPDPPFMVGYGGEEQQRGRGAA</sequence>
<dbReference type="Proteomes" id="UP000245916">
    <property type="component" value="Unassembled WGS sequence"/>
</dbReference>
<proteinExistence type="predicted"/>
<evidence type="ECO:0000313" key="2">
    <source>
        <dbReference type="Proteomes" id="UP000245916"/>
    </source>
</evidence>
<dbReference type="EMBL" id="QFFF01000001">
    <property type="protein sequence ID" value="PWG02443.1"/>
    <property type="molecule type" value="Genomic_DNA"/>
</dbReference>
<organism evidence="1 2">
    <name type="scientific">Allosphingosinicella humi</name>
    <dbReference type="NCBI Taxonomy" id="2068657"/>
    <lineage>
        <taxon>Bacteria</taxon>
        <taxon>Pseudomonadati</taxon>
        <taxon>Pseudomonadota</taxon>
        <taxon>Alphaproteobacteria</taxon>
        <taxon>Sphingomonadales</taxon>
        <taxon>Sphingomonadaceae</taxon>
        <taxon>Allosphingosinicella</taxon>
    </lineage>
</organism>
<evidence type="ECO:0000313" key="1">
    <source>
        <dbReference type="EMBL" id="PWG02443.1"/>
    </source>
</evidence>
<keyword evidence="2" id="KW-1185">Reference proteome</keyword>
<dbReference type="InterPro" id="IPR029055">
    <property type="entry name" value="Ntn_hydrolases_N"/>
</dbReference>
<comment type="caution">
    <text evidence="1">The sequence shown here is derived from an EMBL/GenBank/DDBJ whole genome shotgun (WGS) entry which is preliminary data.</text>
</comment>